<sequence length="462" mass="51182">MRGPGRSASAIVVNYGCARVALVDRKVVIGISTTRTRAVPYPGPVRGQLDYGIWTSTTPKRHTYSTSNLSQAFAPLNGSQTTTSENHPAWKSRKKNSFKGDLGGPFYTSKRYVETSSSTTLLSYETYNRFQDLGSFAKYEGPFLPMSPDSYQWPSRVESSSKDLDELGTVAIARCSPASPAANMATFLGELYQEGLPHLIGSGLHALRSMTHRERRRAIGGEYLNYQFGWLPFVSDVRKIAHSIAHAHQVLGQFERGAGKLVRRRYEFPLSKSVTTSTVRQNVSPWLSPSGGGLSGDGSQINKGTVFLTTTVTKKQWFSGGFTYWFPMGSDLRSSLARYAIEARKLLGLSLTPDSIWSVSPWSWAVDWFSDTNEFLTNWSNWAIDGQALAYGYVMEHSIARNTYTFSGPTGYYPSFVRPFDVSLVIETKQRRQATPFGFGLDWNGFSSVQTAIIAALGLSRS</sequence>
<organism evidence="1">
    <name type="scientific">Leviviridae sp</name>
    <dbReference type="NCBI Taxonomy" id="2027243"/>
    <lineage>
        <taxon>Viruses</taxon>
        <taxon>Riboviria</taxon>
        <taxon>Orthornavirae</taxon>
        <taxon>Lenarviricota</taxon>
        <taxon>Leviviricetes</taxon>
        <taxon>Norzivirales</taxon>
        <taxon>Fiersviridae</taxon>
    </lineage>
</organism>
<accession>A0A514CYM3</accession>
<dbReference type="EMBL" id="MN032686">
    <property type="protein sequence ID" value="QDH86460.1"/>
    <property type="molecule type" value="Genomic_RNA"/>
</dbReference>
<gene>
    <name evidence="1" type="ORF">H2Rhizo31384_000005</name>
</gene>
<name>A0A514CYM3_9VIRU</name>
<reference evidence="1" key="1">
    <citation type="submission" date="2019-05" db="EMBL/GenBank/DDBJ databases">
        <title>Metatranscriptomic reconstruction reveals RNA viruses with the potential to shape carbon cycling in soil.</title>
        <authorList>
            <person name="Starr E.P."/>
            <person name="Nuccio E."/>
            <person name="Pett-Ridge J."/>
            <person name="Banfield J.F."/>
            <person name="Firestone M.K."/>
        </authorList>
    </citation>
    <scope>NUCLEOTIDE SEQUENCE</scope>
    <source>
        <strain evidence="1">H2_Rhizo_31_scaffold_384</strain>
    </source>
</reference>
<proteinExistence type="predicted"/>
<protein>
    <submittedName>
        <fullName evidence="1">Uncharacterized protein</fullName>
    </submittedName>
</protein>
<evidence type="ECO:0000313" key="1">
    <source>
        <dbReference type="EMBL" id="QDH86460.1"/>
    </source>
</evidence>